<dbReference type="SUPFAM" id="SSF46689">
    <property type="entry name" value="Homeodomain-like"/>
    <property type="match status" value="1"/>
</dbReference>
<keyword evidence="2 4" id="KW-0238">DNA-binding</keyword>
<protein>
    <submittedName>
        <fullName evidence="6">TetR/AcrR family transcriptional regulator</fullName>
    </submittedName>
</protein>
<dbReference type="PROSITE" id="PS50977">
    <property type="entry name" value="HTH_TETR_2"/>
    <property type="match status" value="1"/>
</dbReference>
<dbReference type="Pfam" id="PF00440">
    <property type="entry name" value="TetR_N"/>
    <property type="match status" value="1"/>
</dbReference>
<feature type="DNA-binding region" description="H-T-H motif" evidence="4">
    <location>
        <begin position="31"/>
        <end position="50"/>
    </location>
</feature>
<evidence type="ECO:0000256" key="4">
    <source>
        <dbReference type="PROSITE-ProRule" id="PRU00335"/>
    </source>
</evidence>
<accession>A0ABW2C8U8</accession>
<evidence type="ECO:0000313" key="7">
    <source>
        <dbReference type="Proteomes" id="UP001596337"/>
    </source>
</evidence>
<sequence length="201" mass="22225">MARSKKHIARREQLVDATMRAITDRGRDNLRIRDIAAEAGVSPGSVLYHYPELDELLFDVHRVVVERFYQRRVELTESHADPARRLIAAIDTGLPEGRDDAVAKTLYEMHGLADRSSQHGALMTSLFDREVALYGTILDIGVAAGRFTLAEPTRDIARTLVVLEDGFGLHLLSNTTSVDLPLARSSLARYASQATGCELPT</sequence>
<evidence type="ECO:0000256" key="2">
    <source>
        <dbReference type="ARBA" id="ARBA00023125"/>
    </source>
</evidence>
<gene>
    <name evidence="6" type="ORF">ACFQGD_26750</name>
</gene>
<organism evidence="6 7">
    <name type="scientific">Haloechinothrix salitolerans</name>
    <dbReference type="NCBI Taxonomy" id="926830"/>
    <lineage>
        <taxon>Bacteria</taxon>
        <taxon>Bacillati</taxon>
        <taxon>Actinomycetota</taxon>
        <taxon>Actinomycetes</taxon>
        <taxon>Pseudonocardiales</taxon>
        <taxon>Pseudonocardiaceae</taxon>
        <taxon>Haloechinothrix</taxon>
    </lineage>
</organism>
<keyword evidence="7" id="KW-1185">Reference proteome</keyword>
<evidence type="ECO:0000256" key="1">
    <source>
        <dbReference type="ARBA" id="ARBA00023015"/>
    </source>
</evidence>
<dbReference type="EMBL" id="JBHSXX010000001">
    <property type="protein sequence ID" value="MFC6870735.1"/>
    <property type="molecule type" value="Genomic_DNA"/>
</dbReference>
<dbReference type="RefSeq" id="WP_345405182.1">
    <property type="nucleotide sequence ID" value="NZ_BAABLA010000119.1"/>
</dbReference>
<keyword evidence="1" id="KW-0805">Transcription regulation</keyword>
<reference evidence="7" key="1">
    <citation type="journal article" date="2019" name="Int. J. Syst. Evol. Microbiol.">
        <title>The Global Catalogue of Microorganisms (GCM) 10K type strain sequencing project: providing services to taxonomists for standard genome sequencing and annotation.</title>
        <authorList>
            <consortium name="The Broad Institute Genomics Platform"/>
            <consortium name="The Broad Institute Genome Sequencing Center for Infectious Disease"/>
            <person name="Wu L."/>
            <person name="Ma J."/>
        </authorList>
    </citation>
    <scope>NUCLEOTIDE SEQUENCE [LARGE SCALE GENOMIC DNA]</scope>
    <source>
        <strain evidence="7">KCTC 32255</strain>
    </source>
</reference>
<dbReference type="Proteomes" id="UP001596337">
    <property type="component" value="Unassembled WGS sequence"/>
</dbReference>
<dbReference type="InterPro" id="IPR050109">
    <property type="entry name" value="HTH-type_TetR-like_transc_reg"/>
</dbReference>
<proteinExistence type="predicted"/>
<name>A0ABW2C8U8_9PSEU</name>
<evidence type="ECO:0000256" key="3">
    <source>
        <dbReference type="ARBA" id="ARBA00023163"/>
    </source>
</evidence>
<dbReference type="InterPro" id="IPR009057">
    <property type="entry name" value="Homeodomain-like_sf"/>
</dbReference>
<dbReference type="SUPFAM" id="SSF48498">
    <property type="entry name" value="Tetracyclin repressor-like, C-terminal domain"/>
    <property type="match status" value="1"/>
</dbReference>
<dbReference type="PANTHER" id="PTHR30055:SF234">
    <property type="entry name" value="HTH-TYPE TRANSCRIPTIONAL REGULATOR BETI"/>
    <property type="match status" value="1"/>
</dbReference>
<dbReference type="InterPro" id="IPR036271">
    <property type="entry name" value="Tet_transcr_reg_TetR-rel_C_sf"/>
</dbReference>
<evidence type="ECO:0000313" key="6">
    <source>
        <dbReference type="EMBL" id="MFC6870735.1"/>
    </source>
</evidence>
<dbReference type="InterPro" id="IPR001647">
    <property type="entry name" value="HTH_TetR"/>
</dbReference>
<keyword evidence="3" id="KW-0804">Transcription</keyword>
<dbReference type="PANTHER" id="PTHR30055">
    <property type="entry name" value="HTH-TYPE TRANSCRIPTIONAL REGULATOR RUTR"/>
    <property type="match status" value="1"/>
</dbReference>
<evidence type="ECO:0000259" key="5">
    <source>
        <dbReference type="PROSITE" id="PS50977"/>
    </source>
</evidence>
<feature type="domain" description="HTH tetR-type" evidence="5">
    <location>
        <begin position="8"/>
        <end position="68"/>
    </location>
</feature>
<dbReference type="Gene3D" id="1.10.357.10">
    <property type="entry name" value="Tetracycline Repressor, domain 2"/>
    <property type="match status" value="1"/>
</dbReference>
<comment type="caution">
    <text evidence="6">The sequence shown here is derived from an EMBL/GenBank/DDBJ whole genome shotgun (WGS) entry which is preliminary data.</text>
</comment>